<feature type="compositionally biased region" description="Low complexity" evidence="1">
    <location>
        <begin position="182"/>
        <end position="193"/>
    </location>
</feature>
<feature type="transmembrane region" description="Helical" evidence="2">
    <location>
        <begin position="44"/>
        <end position="63"/>
    </location>
</feature>
<feature type="transmembrane region" description="Helical" evidence="2">
    <location>
        <begin position="12"/>
        <end position="32"/>
    </location>
</feature>
<gene>
    <name evidence="3" type="ORF">RM574_06985</name>
</gene>
<keyword evidence="2" id="KW-1133">Transmembrane helix</keyword>
<dbReference type="Proteomes" id="UP001183607">
    <property type="component" value="Unassembled WGS sequence"/>
</dbReference>
<sequence>MASRSGWTEGQGRLLLAGLASGVAVTLVWSFVFRESLAASLGRGIWLGLVGYLSAFWQTGALAKKLRTDRGGVIRAQRAFRKREVPADAEERRVLRGLTEYTRARLDNRKALWVPLGVLGAVFVVLAVLGLIDHRYGPVLIFVGVYACMALGIWFSRRTQRSRLVAVEQALARSGRADERTAAPARPADPATTGRMPYQR</sequence>
<accession>A0ABD5E1C0</accession>
<name>A0ABD5E1C0_9ACTN</name>
<protein>
    <recommendedName>
        <fullName evidence="5">Integral membrane protein</fullName>
    </recommendedName>
</protein>
<reference evidence="4" key="1">
    <citation type="submission" date="2023-07" db="EMBL/GenBank/DDBJ databases">
        <title>30 novel species of actinomycetes from the DSMZ collection.</title>
        <authorList>
            <person name="Nouioui I."/>
        </authorList>
    </citation>
    <scope>NUCLEOTIDE SEQUENCE [LARGE SCALE GENOMIC DNA]</scope>
    <source>
        <strain evidence="4">DSM 41982</strain>
    </source>
</reference>
<comment type="caution">
    <text evidence="3">The sequence shown here is derived from an EMBL/GenBank/DDBJ whole genome shotgun (WGS) entry which is preliminary data.</text>
</comment>
<evidence type="ECO:0000313" key="3">
    <source>
        <dbReference type="EMBL" id="MDT0415236.1"/>
    </source>
</evidence>
<feature type="transmembrane region" description="Helical" evidence="2">
    <location>
        <begin position="111"/>
        <end position="132"/>
    </location>
</feature>
<dbReference type="RefSeq" id="WP_139121378.1">
    <property type="nucleotide sequence ID" value="NZ_JAVRER010000008.1"/>
</dbReference>
<evidence type="ECO:0000256" key="2">
    <source>
        <dbReference type="SAM" id="Phobius"/>
    </source>
</evidence>
<feature type="transmembrane region" description="Helical" evidence="2">
    <location>
        <begin position="138"/>
        <end position="155"/>
    </location>
</feature>
<keyword evidence="2" id="KW-0472">Membrane</keyword>
<organism evidence="3 4">
    <name type="scientific">Streptomyces evansiae</name>
    <dbReference type="NCBI Taxonomy" id="3075535"/>
    <lineage>
        <taxon>Bacteria</taxon>
        <taxon>Bacillati</taxon>
        <taxon>Actinomycetota</taxon>
        <taxon>Actinomycetes</taxon>
        <taxon>Kitasatosporales</taxon>
        <taxon>Streptomycetaceae</taxon>
        <taxon>Streptomyces</taxon>
    </lineage>
</organism>
<evidence type="ECO:0008006" key="5">
    <source>
        <dbReference type="Google" id="ProtNLM"/>
    </source>
</evidence>
<evidence type="ECO:0000256" key="1">
    <source>
        <dbReference type="SAM" id="MobiDB-lite"/>
    </source>
</evidence>
<dbReference type="EMBL" id="JAVRER010000008">
    <property type="protein sequence ID" value="MDT0415236.1"/>
    <property type="molecule type" value="Genomic_DNA"/>
</dbReference>
<feature type="region of interest" description="Disordered" evidence="1">
    <location>
        <begin position="174"/>
        <end position="200"/>
    </location>
</feature>
<dbReference type="AlphaFoldDB" id="A0ABD5E1C0"/>
<evidence type="ECO:0000313" key="4">
    <source>
        <dbReference type="Proteomes" id="UP001183607"/>
    </source>
</evidence>
<proteinExistence type="predicted"/>
<keyword evidence="2" id="KW-0812">Transmembrane</keyword>